<comment type="caution">
    <text evidence="2">The sequence shown here is derived from an EMBL/GenBank/DDBJ whole genome shotgun (WGS) entry which is preliminary data.</text>
</comment>
<reference evidence="2" key="1">
    <citation type="submission" date="2020-03" db="EMBL/GenBank/DDBJ databases">
        <authorList>
            <person name="Weist P."/>
        </authorList>
    </citation>
    <scope>NUCLEOTIDE SEQUENCE</scope>
</reference>
<dbReference type="Proteomes" id="UP001153269">
    <property type="component" value="Unassembled WGS sequence"/>
</dbReference>
<evidence type="ECO:0000313" key="3">
    <source>
        <dbReference type="Proteomes" id="UP001153269"/>
    </source>
</evidence>
<dbReference type="AlphaFoldDB" id="A0A9N7UTD6"/>
<proteinExistence type="predicted"/>
<name>A0A9N7UTD6_PLEPL</name>
<dbReference type="EMBL" id="CADEAL010001934">
    <property type="protein sequence ID" value="CAB1436735.1"/>
    <property type="molecule type" value="Genomic_DNA"/>
</dbReference>
<organism evidence="2 3">
    <name type="scientific">Pleuronectes platessa</name>
    <name type="common">European plaice</name>
    <dbReference type="NCBI Taxonomy" id="8262"/>
    <lineage>
        <taxon>Eukaryota</taxon>
        <taxon>Metazoa</taxon>
        <taxon>Chordata</taxon>
        <taxon>Craniata</taxon>
        <taxon>Vertebrata</taxon>
        <taxon>Euteleostomi</taxon>
        <taxon>Actinopterygii</taxon>
        <taxon>Neopterygii</taxon>
        <taxon>Teleostei</taxon>
        <taxon>Neoteleostei</taxon>
        <taxon>Acanthomorphata</taxon>
        <taxon>Carangaria</taxon>
        <taxon>Pleuronectiformes</taxon>
        <taxon>Pleuronectoidei</taxon>
        <taxon>Pleuronectidae</taxon>
        <taxon>Pleuronectes</taxon>
    </lineage>
</organism>
<feature type="region of interest" description="Disordered" evidence="1">
    <location>
        <begin position="61"/>
        <end position="80"/>
    </location>
</feature>
<accession>A0A9N7UTD6</accession>
<protein>
    <submittedName>
        <fullName evidence="2">Uncharacterized protein</fullName>
    </submittedName>
</protein>
<evidence type="ECO:0000313" key="2">
    <source>
        <dbReference type="EMBL" id="CAB1436735.1"/>
    </source>
</evidence>
<gene>
    <name evidence="2" type="ORF">PLEPLA_LOCUS24768</name>
</gene>
<evidence type="ECO:0000256" key="1">
    <source>
        <dbReference type="SAM" id="MobiDB-lite"/>
    </source>
</evidence>
<sequence length="80" mass="8858">MSILHSNEAFPDNAEGRETAGVPFRCLNHGWYWTGYIKEYEPLQVFGVQKLCELVLRLSGPENQGGPALLRGAPDTQSVP</sequence>
<keyword evidence="3" id="KW-1185">Reference proteome</keyword>